<dbReference type="Proteomes" id="UP000308430">
    <property type="component" value="Unassembled WGS sequence"/>
</dbReference>
<keyword evidence="3 6" id="KW-0597">Phosphoprotein</keyword>
<feature type="active site" evidence="6 7">
    <location>
        <position position="211"/>
    </location>
</feature>
<dbReference type="PANTHER" id="PTHR42872">
    <property type="entry name" value="PROTEIN-GLUTAMATE METHYLESTERASE/PROTEIN-GLUTAMINE GLUTAMINASE"/>
    <property type="match status" value="1"/>
</dbReference>
<keyword evidence="4 6" id="KW-0378">Hydrolase</keyword>
<feature type="compositionally biased region" description="Low complexity" evidence="9">
    <location>
        <begin position="133"/>
        <end position="152"/>
    </location>
</feature>
<evidence type="ECO:0000256" key="8">
    <source>
        <dbReference type="PROSITE-ProRule" id="PRU00169"/>
    </source>
</evidence>
<dbReference type="InterPro" id="IPR011006">
    <property type="entry name" value="CheY-like_superfamily"/>
</dbReference>
<dbReference type="GO" id="GO:0000156">
    <property type="term" value="F:phosphorelay response regulator activity"/>
    <property type="evidence" value="ECO:0007669"/>
    <property type="project" value="InterPro"/>
</dbReference>
<evidence type="ECO:0000259" key="11">
    <source>
        <dbReference type="PROSITE" id="PS50122"/>
    </source>
</evidence>
<feature type="region of interest" description="Disordered" evidence="9">
    <location>
        <begin position="133"/>
        <end position="169"/>
    </location>
</feature>
<dbReference type="HAMAP" id="MF_00099">
    <property type="entry name" value="CheB_chemtxs"/>
    <property type="match status" value="1"/>
</dbReference>
<dbReference type="SMART" id="SM00448">
    <property type="entry name" value="REC"/>
    <property type="match status" value="1"/>
</dbReference>
<dbReference type="PANTHER" id="PTHR42872:SF6">
    <property type="entry name" value="PROTEIN-GLUTAMATE METHYLESTERASE_PROTEIN-GLUTAMINE GLUTAMINASE"/>
    <property type="match status" value="1"/>
</dbReference>
<feature type="modified residue" description="4-aspartylphosphate" evidence="6 8">
    <location>
        <position position="55"/>
    </location>
</feature>
<feature type="active site" evidence="6 7">
    <location>
        <position position="308"/>
    </location>
</feature>
<dbReference type="Gene3D" id="3.40.50.2300">
    <property type="match status" value="1"/>
</dbReference>
<comment type="caution">
    <text evidence="12">The sequence shown here is derived from an EMBL/GenBank/DDBJ whole genome shotgun (WGS) entry which is preliminary data.</text>
</comment>
<evidence type="ECO:0000313" key="13">
    <source>
        <dbReference type="Proteomes" id="UP000308430"/>
    </source>
</evidence>
<dbReference type="SUPFAM" id="SSF52172">
    <property type="entry name" value="CheY-like"/>
    <property type="match status" value="1"/>
</dbReference>
<dbReference type="GO" id="GO:0006935">
    <property type="term" value="P:chemotaxis"/>
    <property type="evidence" value="ECO:0007669"/>
    <property type="project" value="UniProtKB-UniRule"/>
</dbReference>
<evidence type="ECO:0000256" key="1">
    <source>
        <dbReference type="ARBA" id="ARBA00022490"/>
    </source>
</evidence>
<evidence type="ECO:0000259" key="10">
    <source>
        <dbReference type="PROSITE" id="PS50110"/>
    </source>
</evidence>
<dbReference type="InterPro" id="IPR008248">
    <property type="entry name" value="CheB-like"/>
</dbReference>
<dbReference type="PIRSF" id="PIRSF000876">
    <property type="entry name" value="RR_chemtxs_CheB"/>
    <property type="match status" value="1"/>
</dbReference>
<evidence type="ECO:0000256" key="4">
    <source>
        <dbReference type="ARBA" id="ARBA00022801"/>
    </source>
</evidence>
<feature type="active site" evidence="6 7">
    <location>
        <position position="185"/>
    </location>
</feature>
<dbReference type="GO" id="GO:0050568">
    <property type="term" value="F:protein-glutamine glutaminase activity"/>
    <property type="evidence" value="ECO:0007669"/>
    <property type="project" value="UniProtKB-UniRule"/>
</dbReference>
<dbReference type="PROSITE" id="PS50122">
    <property type="entry name" value="CHEB"/>
    <property type="match status" value="1"/>
</dbReference>
<comment type="catalytic activity">
    <reaction evidence="5 6">
        <text>[protein]-L-glutamate 5-O-methyl ester + H2O = L-glutamyl-[protein] + methanol + H(+)</text>
        <dbReference type="Rhea" id="RHEA:23236"/>
        <dbReference type="Rhea" id="RHEA-COMP:10208"/>
        <dbReference type="Rhea" id="RHEA-COMP:10311"/>
        <dbReference type="ChEBI" id="CHEBI:15377"/>
        <dbReference type="ChEBI" id="CHEBI:15378"/>
        <dbReference type="ChEBI" id="CHEBI:17790"/>
        <dbReference type="ChEBI" id="CHEBI:29973"/>
        <dbReference type="ChEBI" id="CHEBI:82795"/>
        <dbReference type="EC" id="3.1.1.61"/>
    </reaction>
</comment>
<feature type="domain" description="Response regulatory" evidence="10">
    <location>
        <begin position="4"/>
        <end position="121"/>
    </location>
</feature>
<gene>
    <name evidence="6" type="primary">cheB</name>
    <name evidence="12" type="ORF">E6C76_06595</name>
</gene>
<dbReference type="NCBIfam" id="NF001965">
    <property type="entry name" value="PRK00742.1"/>
    <property type="match status" value="1"/>
</dbReference>
<evidence type="ECO:0000313" key="12">
    <source>
        <dbReference type="EMBL" id="THF66502.1"/>
    </source>
</evidence>
<name>A0A4S4B1R5_9RHOO</name>
<dbReference type="EC" id="3.5.1.44" evidence="6"/>
<dbReference type="InterPro" id="IPR001789">
    <property type="entry name" value="Sig_transdc_resp-reg_receiver"/>
</dbReference>
<keyword evidence="2 6" id="KW-0145">Chemotaxis</keyword>
<dbReference type="EC" id="3.1.1.61" evidence="6"/>
<accession>A0A4S4B1R5</accession>
<dbReference type="CDD" id="cd16432">
    <property type="entry name" value="CheB_Rec"/>
    <property type="match status" value="1"/>
</dbReference>
<dbReference type="AlphaFoldDB" id="A0A4S4B1R5"/>
<evidence type="ECO:0000256" key="3">
    <source>
        <dbReference type="ARBA" id="ARBA00022553"/>
    </source>
</evidence>
<dbReference type="SUPFAM" id="SSF52738">
    <property type="entry name" value="Methylesterase CheB, C-terminal domain"/>
    <property type="match status" value="1"/>
</dbReference>
<dbReference type="PROSITE" id="PS50110">
    <property type="entry name" value="RESPONSE_REGULATORY"/>
    <property type="match status" value="1"/>
</dbReference>
<dbReference type="GO" id="GO:0008984">
    <property type="term" value="F:protein-glutamate methylesterase activity"/>
    <property type="evidence" value="ECO:0007669"/>
    <property type="project" value="UniProtKB-UniRule"/>
</dbReference>
<dbReference type="Gene3D" id="3.40.50.180">
    <property type="entry name" value="Methylesterase CheB, C-terminal domain"/>
    <property type="match status" value="1"/>
</dbReference>
<reference evidence="12 13" key="1">
    <citation type="submission" date="2019-04" db="EMBL/GenBank/DDBJ databases">
        <title>Azoarcus nasutitermitis sp. nov. isolated from termite nest.</title>
        <authorList>
            <person name="Lin S.-Y."/>
            <person name="Hameed A."/>
            <person name="Hsu Y.-H."/>
            <person name="Young C.-C."/>
        </authorList>
    </citation>
    <scope>NUCLEOTIDE SEQUENCE [LARGE SCALE GENOMIC DNA]</scope>
    <source>
        <strain evidence="12 13">CC-YHH838</strain>
    </source>
</reference>
<keyword evidence="1 6" id="KW-0963">Cytoplasm</keyword>
<dbReference type="Pfam" id="PF01339">
    <property type="entry name" value="CheB_methylest"/>
    <property type="match status" value="1"/>
</dbReference>
<keyword evidence="13" id="KW-1185">Reference proteome</keyword>
<dbReference type="Pfam" id="PF00072">
    <property type="entry name" value="Response_reg"/>
    <property type="match status" value="1"/>
</dbReference>
<organism evidence="12 13">
    <name type="scientific">Pseudothauera nasutitermitis</name>
    <dbReference type="NCBI Taxonomy" id="2565930"/>
    <lineage>
        <taxon>Bacteria</taxon>
        <taxon>Pseudomonadati</taxon>
        <taxon>Pseudomonadota</taxon>
        <taxon>Betaproteobacteria</taxon>
        <taxon>Rhodocyclales</taxon>
        <taxon>Zoogloeaceae</taxon>
        <taxon>Pseudothauera</taxon>
    </lineage>
</organism>
<proteinExistence type="inferred from homology"/>
<comment type="catalytic activity">
    <reaction evidence="6">
        <text>L-glutaminyl-[protein] + H2O = L-glutamyl-[protein] + NH4(+)</text>
        <dbReference type="Rhea" id="RHEA:16441"/>
        <dbReference type="Rhea" id="RHEA-COMP:10207"/>
        <dbReference type="Rhea" id="RHEA-COMP:10208"/>
        <dbReference type="ChEBI" id="CHEBI:15377"/>
        <dbReference type="ChEBI" id="CHEBI:28938"/>
        <dbReference type="ChEBI" id="CHEBI:29973"/>
        <dbReference type="ChEBI" id="CHEBI:30011"/>
        <dbReference type="EC" id="3.5.1.44"/>
    </reaction>
</comment>
<evidence type="ECO:0000256" key="6">
    <source>
        <dbReference type="HAMAP-Rule" id="MF_00099"/>
    </source>
</evidence>
<dbReference type="InterPro" id="IPR000673">
    <property type="entry name" value="Sig_transdc_resp-reg_Me-estase"/>
</dbReference>
<dbReference type="EMBL" id="SSOC01000002">
    <property type="protein sequence ID" value="THF66502.1"/>
    <property type="molecule type" value="Genomic_DNA"/>
</dbReference>
<sequence>MAIRVLICDDSALMRVLLAELIGRQPGMEVVGTAADPLIAREMIRSLDPDVLTLDVEMPRMDGLDFLAQLMRLRPMPVVMVSNLTERGSEASLRALELGAVDVLAKPQNRSPRALEEYAQRLGDSLRAASQAKLSARAAASPRPSATPPAAARGGGSTPPAAPAAATNRAPCGVSCGRPIFIGASTGGTEAIKVVLLGLPAEMPPIFIVQHMPEMFTASFARRLDSLCALRVKEAEDGERVQPGTVYVAPGHSHLSVVRQPAGGLQCRLERSEPVNRHRPSVDVLFESAAEQVGGNALGVLLTGMGKDGARGLLAMRRSGAWTVAQDQASCVVYGMPREAVGLGAASEVTPLGEIAARIQQRLAGARGAVSA</sequence>
<evidence type="ECO:0000256" key="9">
    <source>
        <dbReference type="SAM" id="MobiDB-lite"/>
    </source>
</evidence>
<comment type="function">
    <text evidence="6">Involved in chemotaxis. Part of a chemotaxis signal transduction system that modulates chemotaxis in response to various stimuli. Catalyzes the demethylation of specific methylglutamate residues introduced into the chemoreceptors (methyl-accepting chemotaxis proteins or MCP) by CheR. Also mediates the irreversible deamidation of specific glutamine residues to glutamic acid.</text>
</comment>
<evidence type="ECO:0000256" key="7">
    <source>
        <dbReference type="PROSITE-ProRule" id="PRU00050"/>
    </source>
</evidence>
<dbReference type="CDD" id="cd17541">
    <property type="entry name" value="REC_CheB-like"/>
    <property type="match status" value="1"/>
</dbReference>
<comment type="domain">
    <text evidence="6">Contains a C-terminal catalytic domain, and an N-terminal region which modulates catalytic activity.</text>
</comment>
<comment type="subcellular location">
    <subcellularLocation>
        <location evidence="6">Cytoplasm</location>
    </subcellularLocation>
</comment>
<dbReference type="InterPro" id="IPR035909">
    <property type="entry name" value="CheB_C"/>
</dbReference>
<dbReference type="NCBIfam" id="NF009206">
    <property type="entry name" value="PRK12555.1"/>
    <property type="match status" value="1"/>
</dbReference>
<feature type="domain" description="CheB-type methylesterase" evidence="11">
    <location>
        <begin position="173"/>
        <end position="366"/>
    </location>
</feature>
<dbReference type="GO" id="GO:0005737">
    <property type="term" value="C:cytoplasm"/>
    <property type="evidence" value="ECO:0007669"/>
    <property type="project" value="UniProtKB-SubCell"/>
</dbReference>
<dbReference type="RefSeq" id="WP_136347443.1">
    <property type="nucleotide sequence ID" value="NZ_SSOC01000002.1"/>
</dbReference>
<evidence type="ECO:0000256" key="2">
    <source>
        <dbReference type="ARBA" id="ARBA00022500"/>
    </source>
</evidence>
<dbReference type="OrthoDB" id="9793421at2"/>
<comment type="similarity">
    <text evidence="6">Belongs to the CheB family.</text>
</comment>
<protein>
    <recommendedName>
        <fullName evidence="6">Protein-glutamate methylesterase/protein-glutamine glutaminase</fullName>
        <ecNumber evidence="6">3.1.1.61</ecNumber>
        <ecNumber evidence="6">3.5.1.44</ecNumber>
    </recommendedName>
</protein>
<evidence type="ECO:0000256" key="5">
    <source>
        <dbReference type="ARBA" id="ARBA00048267"/>
    </source>
</evidence>
<comment type="PTM">
    <text evidence="6">Phosphorylated by CheA. Phosphorylation of the N-terminal regulatory domain activates the methylesterase activity.</text>
</comment>